<keyword evidence="4" id="KW-1185">Reference proteome</keyword>
<dbReference type="Pfam" id="PF07045">
    <property type="entry name" value="DUF1330"/>
    <property type="match status" value="1"/>
</dbReference>
<dbReference type="Proteomes" id="UP000438991">
    <property type="component" value="Unassembled WGS sequence"/>
</dbReference>
<sequence>MPAYWVARSKINDPVEYKKYTDLVPGIIKKYGGKVLARGGRYEIMEGPDKFHRFVVIEFPTFEQGVACFRSPEYDAAAKFRRGGAGEVETIMVDAGDATK</sequence>
<protein>
    <submittedName>
        <fullName evidence="2">DUF1330 domain-containing protein</fullName>
    </submittedName>
</protein>
<accession>A0A327K5L9</accession>
<name>A0A327K5L9_9BRAD</name>
<dbReference type="Proteomes" id="UP000289200">
    <property type="component" value="Unassembled WGS sequence"/>
</dbReference>
<dbReference type="InterPro" id="IPR010753">
    <property type="entry name" value="DUF1330"/>
</dbReference>
<evidence type="ECO:0000313" key="3">
    <source>
        <dbReference type="EMBL" id="VCU08023.1"/>
    </source>
</evidence>
<reference evidence="3" key="1">
    <citation type="submission" date="2018-10" db="EMBL/GenBank/DDBJ databases">
        <authorList>
            <person name="Peiro R."/>
            <person name="Begona"/>
            <person name="Cbmso G."/>
            <person name="Lopez M."/>
            <person name="Gonzalez S."/>
            <person name="Sacristan E."/>
            <person name="Castillo E."/>
        </authorList>
    </citation>
    <scope>NUCLEOTIDE SEQUENCE</scope>
    <source>
        <strain evidence="3">Rhod_genome</strain>
    </source>
</reference>
<organism evidence="2 5">
    <name type="scientific">Rhodoplanes serenus</name>
    <dbReference type="NCBI Taxonomy" id="200615"/>
    <lineage>
        <taxon>Bacteria</taxon>
        <taxon>Pseudomonadati</taxon>
        <taxon>Pseudomonadota</taxon>
        <taxon>Alphaproteobacteria</taxon>
        <taxon>Hyphomicrobiales</taxon>
        <taxon>Nitrobacteraceae</taxon>
        <taxon>Rhodoplanes</taxon>
    </lineage>
</organism>
<dbReference type="Gene3D" id="3.30.70.100">
    <property type="match status" value="1"/>
</dbReference>
<evidence type="ECO:0000313" key="4">
    <source>
        <dbReference type="Proteomes" id="UP000289200"/>
    </source>
</evidence>
<dbReference type="InterPro" id="IPR011008">
    <property type="entry name" value="Dimeric_a/b-barrel"/>
</dbReference>
<feature type="domain" description="DUF1330" evidence="1">
    <location>
        <begin position="2"/>
        <end position="93"/>
    </location>
</feature>
<dbReference type="EMBL" id="WNKV01000007">
    <property type="protein sequence ID" value="MTW16690.1"/>
    <property type="molecule type" value="Genomic_DNA"/>
</dbReference>
<reference evidence="2 5" key="3">
    <citation type="submission" date="2019-11" db="EMBL/GenBank/DDBJ databases">
        <title>Whole-genome sequence of Rhodoplanes serenus DSM 18633, type strain.</title>
        <authorList>
            <person name="Kyndt J.A."/>
            <person name="Meyer T.E."/>
        </authorList>
    </citation>
    <scope>NUCLEOTIDE SEQUENCE [LARGE SCALE GENOMIC DNA]</scope>
    <source>
        <strain evidence="2 5">DSM 18633</strain>
    </source>
</reference>
<dbReference type="RefSeq" id="WP_111385918.1">
    <property type="nucleotide sequence ID" value="NZ_NPEW01000139.1"/>
</dbReference>
<dbReference type="OrthoDB" id="9806380at2"/>
<evidence type="ECO:0000313" key="5">
    <source>
        <dbReference type="Proteomes" id="UP000438991"/>
    </source>
</evidence>
<evidence type="ECO:0000259" key="1">
    <source>
        <dbReference type="Pfam" id="PF07045"/>
    </source>
</evidence>
<dbReference type="PANTHER" id="PTHR41521">
    <property type="match status" value="1"/>
</dbReference>
<gene>
    <name evidence="2" type="ORF">GJ689_10795</name>
    <name evidence="3" type="ORF">RHODGE_RHODGE_01159</name>
</gene>
<comment type="caution">
    <text evidence="2">The sequence shown here is derived from an EMBL/GenBank/DDBJ whole genome shotgun (WGS) entry which is preliminary data.</text>
</comment>
<reference evidence="4" key="2">
    <citation type="submission" date="2018-10" db="EMBL/GenBank/DDBJ databases">
        <authorList>
            <person name="Peiro R."/>
            <person name="Begona"/>
            <person name="Cbmso G."/>
            <person name="Lopez M."/>
            <person name="Gonzalez S."/>
            <person name="Sacristan E."/>
            <person name="Castillo E."/>
        </authorList>
    </citation>
    <scope>NUCLEOTIDE SEQUENCE [LARGE SCALE GENOMIC DNA]</scope>
</reference>
<dbReference type="AlphaFoldDB" id="A0A327K5L9"/>
<proteinExistence type="predicted"/>
<evidence type="ECO:0000313" key="2">
    <source>
        <dbReference type="EMBL" id="MTW16690.1"/>
    </source>
</evidence>
<dbReference type="PANTHER" id="PTHR41521:SF4">
    <property type="entry name" value="BLR0684 PROTEIN"/>
    <property type="match status" value="1"/>
</dbReference>
<dbReference type="EMBL" id="UWOC01000099">
    <property type="protein sequence ID" value="VCU08023.1"/>
    <property type="molecule type" value="Genomic_DNA"/>
</dbReference>
<dbReference type="SUPFAM" id="SSF54909">
    <property type="entry name" value="Dimeric alpha+beta barrel"/>
    <property type="match status" value="1"/>
</dbReference>